<keyword evidence="4" id="KW-0808">Transferase</keyword>
<keyword evidence="2" id="KW-0158">Chromosome</keyword>
<keyword evidence="5" id="KW-0949">S-adenosyl-L-methionine</keyword>
<comment type="subcellular location">
    <subcellularLocation>
        <location evidence="1">Chromosome</location>
    </subcellularLocation>
</comment>
<evidence type="ECO:0000256" key="5">
    <source>
        <dbReference type="ARBA" id="ARBA00022691"/>
    </source>
</evidence>
<dbReference type="InterPro" id="IPR050973">
    <property type="entry name" value="H3K9_Histone-Lys_N-MTase"/>
</dbReference>
<dbReference type="SMART" id="SM00317">
    <property type="entry name" value="SET"/>
    <property type="match status" value="1"/>
</dbReference>
<dbReference type="GO" id="GO:0005634">
    <property type="term" value="C:nucleus"/>
    <property type="evidence" value="ECO:0007669"/>
    <property type="project" value="InterPro"/>
</dbReference>
<dbReference type="GO" id="GO:0008270">
    <property type="term" value="F:zinc ion binding"/>
    <property type="evidence" value="ECO:0007669"/>
    <property type="project" value="InterPro"/>
</dbReference>
<dbReference type="InterPro" id="IPR003616">
    <property type="entry name" value="Post-SET_dom"/>
</dbReference>
<dbReference type="PANTHER" id="PTHR46223:SF3">
    <property type="entry name" value="HISTONE-LYSINE N-METHYLTRANSFERASE SET-23"/>
    <property type="match status" value="1"/>
</dbReference>
<evidence type="ECO:0000256" key="1">
    <source>
        <dbReference type="ARBA" id="ARBA00004286"/>
    </source>
</evidence>
<feature type="domain" description="SET" evidence="9">
    <location>
        <begin position="415"/>
        <end position="546"/>
    </location>
</feature>
<keyword evidence="7" id="KW-0862">Zinc</keyword>
<dbReference type="EMBL" id="JAVRQU010000016">
    <property type="protein sequence ID" value="KAK5693963.1"/>
    <property type="molecule type" value="Genomic_DNA"/>
</dbReference>
<feature type="compositionally biased region" description="Basic and acidic residues" evidence="8">
    <location>
        <begin position="89"/>
        <end position="98"/>
    </location>
</feature>
<evidence type="ECO:0008006" key="13">
    <source>
        <dbReference type="Google" id="ProtNLM"/>
    </source>
</evidence>
<dbReference type="SUPFAM" id="SSF82199">
    <property type="entry name" value="SET domain"/>
    <property type="match status" value="1"/>
</dbReference>
<gene>
    <name evidence="11" type="ORF">LTR97_009581</name>
</gene>
<evidence type="ECO:0000256" key="7">
    <source>
        <dbReference type="ARBA" id="ARBA00022833"/>
    </source>
</evidence>
<dbReference type="InterPro" id="IPR046341">
    <property type="entry name" value="SET_dom_sf"/>
</dbReference>
<dbReference type="PANTHER" id="PTHR46223">
    <property type="entry name" value="HISTONE-LYSINE N-METHYLTRANSFERASE SUV39H"/>
    <property type="match status" value="1"/>
</dbReference>
<sequence length="587" mass="65978">MPTPNASVSAPAASLTLHQRARTTYRVRAKDVSKVICHRLHNGREEYLIAWRVAGQAANSRDAIYSWHCVGELSSCLHYVQTYIEGRTKSKAPGEVKRSGPGFVALPTSSSRSSSTSADAISRKRKLSQFARDADIPSLDEAGSDVTTPRDSGYLSREQSVISISSSSSVSEAATQAIPKALAKTVAIKTEDQAQVPCVYNGLLQKKEGWFMTKKSSRPAVHRIDGRKLPDQTMIAAAARVPVTEAEDAIRLAFNRNLQKVKLTRWENKVDKTAPSLDFTWISEFVFGEGIYRPDVDAHEGCDEPCKANMGQNIGCEYPRLCTCLEFAAVDENRIQLNDTERYKQFLKEREDDGYLVNSEGLPKRFPYQKSSSPKIPSTLQKFYLDSRYPIYECNLNCNCGPVCKSRVVQKGRRVPLVIFKTADRGWGVYCDEELVRGEFIDTYVGEVITGEESDRRVVQMGEAKQSYLYALDKFIGDSPDLNADTCYVVDGQYKGGPTRFINHSCEPNCRQYTVSYNKHDLKVYDLAFFAIDNIPAGTELTFDYQDEDVVEEEEFWKTKEEALADPDNKDKRRCQCGARLCRGILW</sequence>
<protein>
    <recommendedName>
        <fullName evidence="13">SET domain-containing protein</fullName>
    </recommendedName>
</protein>
<evidence type="ECO:0000259" key="10">
    <source>
        <dbReference type="PROSITE" id="PS50868"/>
    </source>
</evidence>
<keyword evidence="6" id="KW-0479">Metal-binding</keyword>
<dbReference type="Gene3D" id="2.170.270.10">
    <property type="entry name" value="SET domain"/>
    <property type="match status" value="1"/>
</dbReference>
<dbReference type="GO" id="GO:0032259">
    <property type="term" value="P:methylation"/>
    <property type="evidence" value="ECO:0007669"/>
    <property type="project" value="UniProtKB-KW"/>
</dbReference>
<dbReference type="GO" id="GO:0042054">
    <property type="term" value="F:histone methyltransferase activity"/>
    <property type="evidence" value="ECO:0007669"/>
    <property type="project" value="InterPro"/>
</dbReference>
<proteinExistence type="predicted"/>
<dbReference type="PROSITE" id="PS50280">
    <property type="entry name" value="SET"/>
    <property type="match status" value="1"/>
</dbReference>
<feature type="region of interest" description="Disordered" evidence="8">
    <location>
        <begin position="89"/>
        <end position="121"/>
    </location>
</feature>
<feature type="domain" description="Post-SET" evidence="10">
    <location>
        <begin position="571"/>
        <end position="587"/>
    </location>
</feature>
<name>A0AAN7W1W9_9PEZI</name>
<evidence type="ECO:0000313" key="12">
    <source>
        <dbReference type="Proteomes" id="UP001310594"/>
    </source>
</evidence>
<evidence type="ECO:0000256" key="2">
    <source>
        <dbReference type="ARBA" id="ARBA00022454"/>
    </source>
</evidence>
<feature type="compositionally biased region" description="Low complexity" evidence="8">
    <location>
        <begin position="108"/>
        <end position="120"/>
    </location>
</feature>
<evidence type="ECO:0000313" key="11">
    <source>
        <dbReference type="EMBL" id="KAK5693963.1"/>
    </source>
</evidence>
<evidence type="ECO:0000256" key="8">
    <source>
        <dbReference type="SAM" id="MobiDB-lite"/>
    </source>
</evidence>
<dbReference type="PROSITE" id="PS50868">
    <property type="entry name" value="POST_SET"/>
    <property type="match status" value="1"/>
</dbReference>
<dbReference type="InterPro" id="IPR001214">
    <property type="entry name" value="SET_dom"/>
</dbReference>
<keyword evidence="3" id="KW-0489">Methyltransferase</keyword>
<dbReference type="Proteomes" id="UP001310594">
    <property type="component" value="Unassembled WGS sequence"/>
</dbReference>
<dbReference type="GO" id="GO:0005694">
    <property type="term" value="C:chromosome"/>
    <property type="evidence" value="ECO:0007669"/>
    <property type="project" value="UniProtKB-SubCell"/>
</dbReference>
<dbReference type="InterPro" id="IPR007728">
    <property type="entry name" value="Pre-SET_dom"/>
</dbReference>
<evidence type="ECO:0000256" key="3">
    <source>
        <dbReference type="ARBA" id="ARBA00022603"/>
    </source>
</evidence>
<dbReference type="Pfam" id="PF00856">
    <property type="entry name" value="SET"/>
    <property type="match status" value="1"/>
</dbReference>
<comment type="caution">
    <text evidence="11">The sequence shown here is derived from an EMBL/GenBank/DDBJ whole genome shotgun (WGS) entry which is preliminary data.</text>
</comment>
<evidence type="ECO:0000256" key="6">
    <source>
        <dbReference type="ARBA" id="ARBA00022723"/>
    </source>
</evidence>
<organism evidence="11 12">
    <name type="scientific">Elasticomyces elasticus</name>
    <dbReference type="NCBI Taxonomy" id="574655"/>
    <lineage>
        <taxon>Eukaryota</taxon>
        <taxon>Fungi</taxon>
        <taxon>Dikarya</taxon>
        <taxon>Ascomycota</taxon>
        <taxon>Pezizomycotina</taxon>
        <taxon>Dothideomycetes</taxon>
        <taxon>Dothideomycetidae</taxon>
        <taxon>Mycosphaerellales</taxon>
        <taxon>Teratosphaeriaceae</taxon>
        <taxon>Elasticomyces</taxon>
    </lineage>
</organism>
<dbReference type="Pfam" id="PF05033">
    <property type="entry name" value="Pre-SET"/>
    <property type="match status" value="1"/>
</dbReference>
<accession>A0AAN7W1W9</accession>
<evidence type="ECO:0000259" key="9">
    <source>
        <dbReference type="PROSITE" id="PS50280"/>
    </source>
</evidence>
<dbReference type="AlphaFoldDB" id="A0AAN7W1W9"/>
<evidence type="ECO:0000256" key="4">
    <source>
        <dbReference type="ARBA" id="ARBA00022679"/>
    </source>
</evidence>
<reference evidence="11" key="1">
    <citation type="submission" date="2023-08" db="EMBL/GenBank/DDBJ databases">
        <title>Black Yeasts Isolated from many extreme environments.</title>
        <authorList>
            <person name="Coleine C."/>
            <person name="Stajich J.E."/>
            <person name="Selbmann L."/>
        </authorList>
    </citation>
    <scope>NUCLEOTIDE SEQUENCE</scope>
    <source>
        <strain evidence="11">CCFEE 5810</strain>
    </source>
</reference>